<dbReference type="AlphaFoldDB" id="R7TW35"/>
<dbReference type="EnsemblMetazoa" id="CapteT197341">
    <property type="protein sequence ID" value="CapteP197341"/>
    <property type="gene ID" value="CapteG197341"/>
</dbReference>
<accession>R7TW35</accession>
<reference evidence="2" key="3">
    <citation type="submission" date="2015-06" db="UniProtKB">
        <authorList>
            <consortium name="EnsemblMetazoa"/>
        </authorList>
    </citation>
    <scope>IDENTIFICATION</scope>
</reference>
<sequence>MAQGIQMPYLNWDYKDQQLAFSEWKDFLESYLVIINVDEAKKWHYNLLSVGTKGREFWETWQLSPNQKADSSGILKKFEEHLIGTPNNGRQSVIAKLNIQPPDVSRRVTLRFKADTGANGSIMPIRCMQQMYLNKDDRRKVIQRNRATLTAVNETAIHHHGVVKMPVQLNDSTWITSVFYVCERDGPAILSCDASEKLGKIKVKKSRNISAVTDTAAGKQIKDTDDLQRVYPDRSEGLGNMPGEYDIELKEDASPVVALPRKYRSNLETKYG</sequence>
<reference evidence="1 3" key="2">
    <citation type="journal article" date="2013" name="Nature">
        <title>Insights into bilaterian evolution from three spiralian genomes.</title>
        <authorList>
            <person name="Simakov O."/>
            <person name="Marletaz F."/>
            <person name="Cho S.J."/>
            <person name="Edsinger-Gonzales E."/>
            <person name="Havlak P."/>
            <person name="Hellsten U."/>
            <person name="Kuo D.H."/>
            <person name="Larsson T."/>
            <person name="Lv J."/>
            <person name="Arendt D."/>
            <person name="Savage R."/>
            <person name="Osoegawa K."/>
            <person name="de Jong P."/>
            <person name="Grimwood J."/>
            <person name="Chapman J.A."/>
            <person name="Shapiro H."/>
            <person name="Aerts A."/>
            <person name="Otillar R.P."/>
            <person name="Terry A.Y."/>
            <person name="Boore J.L."/>
            <person name="Grigoriev I.V."/>
            <person name="Lindberg D.R."/>
            <person name="Seaver E.C."/>
            <person name="Weisblat D.A."/>
            <person name="Putnam N.H."/>
            <person name="Rokhsar D.S."/>
        </authorList>
    </citation>
    <scope>NUCLEOTIDE SEQUENCE</scope>
    <source>
        <strain evidence="1 3">I ESC-2004</strain>
    </source>
</reference>
<protein>
    <submittedName>
        <fullName evidence="1 2">Uncharacterized protein</fullName>
    </submittedName>
</protein>
<evidence type="ECO:0000313" key="1">
    <source>
        <dbReference type="EMBL" id="ELT95666.1"/>
    </source>
</evidence>
<evidence type="ECO:0000313" key="2">
    <source>
        <dbReference type="EnsemblMetazoa" id="CapteP197341"/>
    </source>
</evidence>
<dbReference type="EMBL" id="AMQN01002384">
    <property type="status" value="NOT_ANNOTATED_CDS"/>
    <property type="molecule type" value="Genomic_DNA"/>
</dbReference>
<keyword evidence="3" id="KW-1185">Reference proteome</keyword>
<dbReference type="OrthoDB" id="6114545at2759"/>
<dbReference type="Proteomes" id="UP000014760">
    <property type="component" value="Unassembled WGS sequence"/>
</dbReference>
<dbReference type="HOGENOM" id="CLU_1023943_0_0_1"/>
<name>R7TW35_CAPTE</name>
<organism evidence="1">
    <name type="scientific">Capitella teleta</name>
    <name type="common">Polychaete worm</name>
    <dbReference type="NCBI Taxonomy" id="283909"/>
    <lineage>
        <taxon>Eukaryota</taxon>
        <taxon>Metazoa</taxon>
        <taxon>Spiralia</taxon>
        <taxon>Lophotrochozoa</taxon>
        <taxon>Annelida</taxon>
        <taxon>Polychaeta</taxon>
        <taxon>Sedentaria</taxon>
        <taxon>Scolecida</taxon>
        <taxon>Capitellidae</taxon>
        <taxon>Capitella</taxon>
    </lineage>
</organism>
<evidence type="ECO:0000313" key="3">
    <source>
        <dbReference type="Proteomes" id="UP000014760"/>
    </source>
</evidence>
<reference evidence="3" key="1">
    <citation type="submission" date="2012-12" db="EMBL/GenBank/DDBJ databases">
        <authorList>
            <person name="Hellsten U."/>
            <person name="Grimwood J."/>
            <person name="Chapman J.A."/>
            <person name="Shapiro H."/>
            <person name="Aerts A."/>
            <person name="Otillar R.P."/>
            <person name="Terry A.Y."/>
            <person name="Boore J.L."/>
            <person name="Simakov O."/>
            <person name="Marletaz F."/>
            <person name="Cho S.-J."/>
            <person name="Edsinger-Gonzales E."/>
            <person name="Havlak P."/>
            <person name="Kuo D.-H."/>
            <person name="Larsson T."/>
            <person name="Lv J."/>
            <person name="Arendt D."/>
            <person name="Savage R."/>
            <person name="Osoegawa K."/>
            <person name="de Jong P."/>
            <person name="Lindberg D.R."/>
            <person name="Seaver E.C."/>
            <person name="Weisblat D.A."/>
            <person name="Putnam N.H."/>
            <person name="Grigoriev I.V."/>
            <person name="Rokhsar D.S."/>
        </authorList>
    </citation>
    <scope>NUCLEOTIDE SEQUENCE</scope>
    <source>
        <strain evidence="3">I ESC-2004</strain>
    </source>
</reference>
<dbReference type="EMBL" id="KB309044">
    <property type="protein sequence ID" value="ELT95666.1"/>
    <property type="molecule type" value="Genomic_DNA"/>
</dbReference>
<proteinExistence type="predicted"/>
<dbReference type="STRING" id="283909.R7TW35"/>
<gene>
    <name evidence="1" type="ORF">CAPTEDRAFT_197341</name>
</gene>